<sequence length="344" mass="38844">MIKGQNPTDKITLCDRHAQRCYPSVDIGETIAGKPYSTPRLPEATPIPTTGPGWAEQQRDSDPTHETQGNIAQGDAIDDYLEERHPRSLFYAAIETRERMQPEHPCRLPKVLLHYQLLINCTALPERHSPSVMCIISLSPPGHRRCLDLWFKMSTNVNHQTNNFLAKDSLIGKKRGVGVYLYWTVLPPASKQHGAATASVLGLTIHSIAAIVSQDQERVPRCDLYIATASRLRFRTGSCYRSGALRWIVDMNLSFRSGSGLPQLRVLPKSGIHILQRNQETPRPVRPNQTQPDWLSNPTGQSKFIHHATKDAALTLEDHEQQACRWQRQEIRTSEPRAFPLYPT</sequence>
<protein>
    <submittedName>
        <fullName evidence="2">Uncharacterized protein</fullName>
    </submittedName>
</protein>
<feature type="region of interest" description="Disordered" evidence="1">
    <location>
        <begin position="277"/>
        <end position="301"/>
    </location>
</feature>
<evidence type="ECO:0000313" key="3">
    <source>
        <dbReference type="Proteomes" id="UP000693738"/>
    </source>
</evidence>
<name>A0A8J2NED1_FUSEQ</name>
<feature type="region of interest" description="Disordered" evidence="1">
    <location>
        <begin position="32"/>
        <end position="70"/>
    </location>
</feature>
<evidence type="ECO:0000313" key="2">
    <source>
        <dbReference type="EMBL" id="CAG7564741.1"/>
    </source>
</evidence>
<proteinExistence type="predicted"/>
<accession>A0A8J2NED1</accession>
<reference evidence="2" key="1">
    <citation type="submission" date="2021-05" db="EMBL/GenBank/DDBJ databases">
        <authorList>
            <person name="Khan N."/>
        </authorList>
    </citation>
    <scope>NUCLEOTIDE SEQUENCE</scope>
</reference>
<dbReference type="AlphaFoldDB" id="A0A8J2NED1"/>
<evidence type="ECO:0000256" key="1">
    <source>
        <dbReference type="SAM" id="MobiDB-lite"/>
    </source>
</evidence>
<dbReference type="Proteomes" id="UP000693738">
    <property type="component" value="Unassembled WGS sequence"/>
</dbReference>
<gene>
    <name evidence="2" type="ORF">FEQUK3_LOCUS10450</name>
</gene>
<organism evidence="2 3">
    <name type="scientific">Fusarium equiseti</name>
    <name type="common">Fusarium scirpi</name>
    <dbReference type="NCBI Taxonomy" id="61235"/>
    <lineage>
        <taxon>Eukaryota</taxon>
        <taxon>Fungi</taxon>
        <taxon>Dikarya</taxon>
        <taxon>Ascomycota</taxon>
        <taxon>Pezizomycotina</taxon>
        <taxon>Sordariomycetes</taxon>
        <taxon>Hypocreomycetidae</taxon>
        <taxon>Hypocreales</taxon>
        <taxon>Nectriaceae</taxon>
        <taxon>Fusarium</taxon>
        <taxon>Fusarium incarnatum-equiseti species complex</taxon>
    </lineage>
</organism>
<comment type="caution">
    <text evidence="2">The sequence shown here is derived from an EMBL/GenBank/DDBJ whole genome shotgun (WGS) entry which is preliminary data.</text>
</comment>
<dbReference type="EMBL" id="CAJSTJ010000172">
    <property type="protein sequence ID" value="CAG7564741.1"/>
    <property type="molecule type" value="Genomic_DNA"/>
</dbReference>